<evidence type="ECO:0000256" key="2">
    <source>
        <dbReference type="ARBA" id="ARBA00011985"/>
    </source>
</evidence>
<accession>A0A1A6DX57</accession>
<dbReference type="PANTHER" id="PTHR43393">
    <property type="entry name" value="CYTOKININ RIBOSIDE 5'-MONOPHOSPHATE PHOSPHORIBOHYDROLASE"/>
    <property type="match status" value="1"/>
</dbReference>
<dbReference type="OrthoDB" id="9801098at2"/>
<protein>
    <recommendedName>
        <fullName evidence="3">AMP nucleosidase</fullName>
        <ecNumber evidence="2">3.2.2.4</ecNumber>
    </recommendedName>
    <alternativeName>
        <fullName evidence="3">AMP nucleosidase</fullName>
    </alternativeName>
</protein>
<evidence type="ECO:0000313" key="5">
    <source>
        <dbReference type="Proteomes" id="UP000091969"/>
    </source>
</evidence>
<dbReference type="GO" id="GO:0009691">
    <property type="term" value="P:cytokinin biosynthetic process"/>
    <property type="evidence" value="ECO:0007669"/>
    <property type="project" value="InterPro"/>
</dbReference>
<dbReference type="GO" id="GO:0008714">
    <property type="term" value="F:AMP nucleosidase activity"/>
    <property type="evidence" value="ECO:0007669"/>
    <property type="project" value="UniProtKB-EC"/>
</dbReference>
<evidence type="ECO:0000313" key="4">
    <source>
        <dbReference type="EMBL" id="OBS31354.1"/>
    </source>
</evidence>
<dbReference type="EC" id="3.2.2.4" evidence="2"/>
<dbReference type="InterPro" id="IPR052341">
    <property type="entry name" value="LOG_family_nucleotidases"/>
</dbReference>
<dbReference type="RefSeq" id="WP_068607452.1">
    <property type="nucleotide sequence ID" value="NZ_LZDH01000034.1"/>
</dbReference>
<reference evidence="4 5" key="1">
    <citation type="submission" date="2016-06" db="EMBL/GenBank/DDBJ databases">
        <title>Genome sequence of Tepidimonas fonticaldi PL17.</title>
        <authorList>
            <person name="Pinnaka A.K."/>
        </authorList>
    </citation>
    <scope>NUCLEOTIDE SEQUENCE [LARGE SCALE GENOMIC DNA]</scope>
    <source>
        <strain evidence="4 5">PL17</strain>
    </source>
</reference>
<dbReference type="PANTHER" id="PTHR43393:SF3">
    <property type="entry name" value="LYSINE DECARBOXYLASE-LIKE PROTEIN"/>
    <property type="match status" value="1"/>
</dbReference>
<dbReference type="Gene3D" id="3.40.50.450">
    <property type="match status" value="1"/>
</dbReference>
<evidence type="ECO:0000256" key="1">
    <source>
        <dbReference type="ARBA" id="ARBA00000274"/>
    </source>
</evidence>
<dbReference type="NCBIfam" id="TIGR00730">
    <property type="entry name" value="Rossman fold protein, TIGR00730 family"/>
    <property type="match status" value="1"/>
</dbReference>
<dbReference type="GO" id="GO:0005829">
    <property type="term" value="C:cytosol"/>
    <property type="evidence" value="ECO:0007669"/>
    <property type="project" value="TreeGrafter"/>
</dbReference>
<comment type="caution">
    <text evidence="4">The sequence shown here is derived from an EMBL/GenBank/DDBJ whole genome shotgun (WGS) entry which is preliminary data.</text>
</comment>
<sequence length="309" mass="34483">MHDDATAPTHPDHIHDLQTRRLADAIVEMHLLSEDGTRPPPDAYRLAFADPEFLLRRETRGIRFQLELLKPDLAQADAGIENTIVVFGSARFREPAEADAAWHRAQASGDTEAIRRAEALRRNAHFYDEARRFAQLVAAYSQSCPKVDQLYIVTGGGPGIMEAANRGAHDLGAPSVGLNILLPHEQAPNPYISRELCFKFHYFALRKMHFLMRAKALVAFPGGFGTLDELFEVLTLVQTRKAKPVPVFLYGSAYWKRLIDFDAMVDEGVISPEDLDLFTYVDTPEAAWEGIRHFYGLPEACPVDGTPAA</sequence>
<dbReference type="Proteomes" id="UP000091969">
    <property type="component" value="Unassembled WGS sequence"/>
</dbReference>
<dbReference type="SUPFAM" id="SSF102405">
    <property type="entry name" value="MCP/YpsA-like"/>
    <property type="match status" value="1"/>
</dbReference>
<comment type="catalytic activity">
    <reaction evidence="1">
        <text>AMP + H2O = D-ribose 5-phosphate + adenine</text>
        <dbReference type="Rhea" id="RHEA:20129"/>
        <dbReference type="ChEBI" id="CHEBI:15377"/>
        <dbReference type="ChEBI" id="CHEBI:16708"/>
        <dbReference type="ChEBI" id="CHEBI:78346"/>
        <dbReference type="ChEBI" id="CHEBI:456215"/>
        <dbReference type="EC" id="3.2.2.4"/>
    </reaction>
</comment>
<dbReference type="Pfam" id="PF03641">
    <property type="entry name" value="Lysine_decarbox"/>
    <property type="match status" value="1"/>
</dbReference>
<keyword evidence="5" id="KW-1185">Reference proteome</keyword>
<dbReference type="InterPro" id="IPR005269">
    <property type="entry name" value="LOG"/>
</dbReference>
<dbReference type="AlphaFoldDB" id="A0A1A6DX57"/>
<evidence type="ECO:0000256" key="3">
    <source>
        <dbReference type="ARBA" id="ARBA00031983"/>
    </source>
</evidence>
<organism evidence="4 5">
    <name type="scientific">Tepidimonas fonticaldi</name>
    <dbReference type="NCBI Taxonomy" id="1101373"/>
    <lineage>
        <taxon>Bacteria</taxon>
        <taxon>Pseudomonadati</taxon>
        <taxon>Pseudomonadota</taxon>
        <taxon>Betaproteobacteria</taxon>
        <taxon>Burkholderiales</taxon>
        <taxon>Tepidimonas</taxon>
    </lineage>
</organism>
<dbReference type="STRING" id="1101373.A9O67_01590"/>
<gene>
    <name evidence="4" type="ORF">A9O67_01590</name>
</gene>
<dbReference type="InterPro" id="IPR031100">
    <property type="entry name" value="LOG_fam"/>
</dbReference>
<proteinExistence type="predicted"/>
<dbReference type="EMBL" id="LZDH01000034">
    <property type="protein sequence ID" value="OBS31354.1"/>
    <property type="molecule type" value="Genomic_DNA"/>
</dbReference>
<name>A0A1A6DX57_9BURK</name>